<protein>
    <submittedName>
        <fullName evidence="5">Ankyrin repeat domain-containing protein</fullName>
    </submittedName>
</protein>
<evidence type="ECO:0000313" key="5">
    <source>
        <dbReference type="EMBL" id="URI06848.1"/>
    </source>
</evidence>
<dbReference type="InterPro" id="IPR051070">
    <property type="entry name" value="NF-kappa-B_inhibitor"/>
</dbReference>
<keyword evidence="2 3" id="KW-0040">ANK repeat</keyword>
<feature type="chain" id="PRO_5045582677" evidence="4">
    <location>
        <begin position="34"/>
        <end position="222"/>
    </location>
</feature>
<keyword evidence="6" id="KW-1185">Reference proteome</keyword>
<organism evidence="5 6">
    <name type="scientific">Aquincola tertiaricarbonis</name>
    <dbReference type="NCBI Taxonomy" id="391953"/>
    <lineage>
        <taxon>Bacteria</taxon>
        <taxon>Pseudomonadati</taxon>
        <taxon>Pseudomonadota</taxon>
        <taxon>Betaproteobacteria</taxon>
        <taxon>Burkholderiales</taxon>
        <taxon>Sphaerotilaceae</taxon>
        <taxon>Aquincola</taxon>
    </lineage>
</organism>
<feature type="repeat" description="ANK" evidence="3">
    <location>
        <begin position="164"/>
        <end position="196"/>
    </location>
</feature>
<dbReference type="Pfam" id="PF12796">
    <property type="entry name" value="Ank_2"/>
    <property type="match status" value="1"/>
</dbReference>
<proteinExistence type="predicted"/>
<evidence type="ECO:0000256" key="4">
    <source>
        <dbReference type="SAM" id="SignalP"/>
    </source>
</evidence>
<keyword evidence="1" id="KW-0677">Repeat</keyword>
<sequence length="222" mass="24175">MNMDLYTFTATRRRLLLAGAATLAGLSALPARAGSYEDFFRAINIDAPDIIRDLLARGFDPNARDPRGQVALSLAFKDESLKAAEALFAHPQLDVNAENPVGETPLMMAAMRGYLDWAQRLVKRGAKVNKPGWSPMHYAAIAPDQRMMQFMLAQGGDVSALSPNGTTPLMMAARNGDERTVDLLLARGVDVKAKNQAGYTAADMARSQDRDNLAARLQALQR</sequence>
<dbReference type="PANTHER" id="PTHR46680">
    <property type="entry name" value="NF-KAPPA-B INHIBITOR ALPHA"/>
    <property type="match status" value="1"/>
</dbReference>
<dbReference type="PROSITE" id="PS50088">
    <property type="entry name" value="ANK_REPEAT"/>
    <property type="match status" value="3"/>
</dbReference>
<dbReference type="RefSeq" id="WP_250195111.1">
    <property type="nucleotide sequence ID" value="NZ_CP097635.1"/>
</dbReference>
<gene>
    <name evidence="5" type="ORF">MW290_13210</name>
</gene>
<dbReference type="EMBL" id="CP097635">
    <property type="protein sequence ID" value="URI06848.1"/>
    <property type="molecule type" value="Genomic_DNA"/>
</dbReference>
<name>A0ABY4S0J1_AQUTE</name>
<accession>A0ABY4S0J1</accession>
<evidence type="ECO:0000256" key="3">
    <source>
        <dbReference type="PROSITE-ProRule" id="PRU00023"/>
    </source>
</evidence>
<dbReference type="SUPFAM" id="SSF48403">
    <property type="entry name" value="Ankyrin repeat"/>
    <property type="match status" value="1"/>
</dbReference>
<evidence type="ECO:0000256" key="1">
    <source>
        <dbReference type="ARBA" id="ARBA00022737"/>
    </source>
</evidence>
<dbReference type="PRINTS" id="PR01415">
    <property type="entry name" value="ANKYRIN"/>
</dbReference>
<dbReference type="Pfam" id="PF00023">
    <property type="entry name" value="Ank"/>
    <property type="match status" value="1"/>
</dbReference>
<dbReference type="InterPro" id="IPR002110">
    <property type="entry name" value="Ankyrin_rpt"/>
</dbReference>
<reference evidence="5" key="1">
    <citation type="submission" date="2022-05" db="EMBL/GenBank/DDBJ databases">
        <title>An RpoN-dependent PEP-CTERM gene is involved in floc formation of an Aquincola tertiaricarbonis strain.</title>
        <authorList>
            <person name="Qiu D."/>
            <person name="Xia M."/>
        </authorList>
    </citation>
    <scope>NUCLEOTIDE SEQUENCE</scope>
    <source>
        <strain evidence="5">RN12</strain>
    </source>
</reference>
<feature type="repeat" description="ANK" evidence="3">
    <location>
        <begin position="131"/>
        <end position="163"/>
    </location>
</feature>
<dbReference type="InterPro" id="IPR036770">
    <property type="entry name" value="Ankyrin_rpt-contain_sf"/>
</dbReference>
<evidence type="ECO:0000256" key="2">
    <source>
        <dbReference type="ARBA" id="ARBA00023043"/>
    </source>
</evidence>
<feature type="repeat" description="ANK" evidence="3">
    <location>
        <begin position="101"/>
        <end position="129"/>
    </location>
</feature>
<dbReference type="InterPro" id="IPR006311">
    <property type="entry name" value="TAT_signal"/>
</dbReference>
<dbReference type="Gene3D" id="1.25.40.20">
    <property type="entry name" value="Ankyrin repeat-containing domain"/>
    <property type="match status" value="1"/>
</dbReference>
<dbReference type="PANTHER" id="PTHR46680:SF3">
    <property type="entry name" value="NF-KAPPA-B INHIBITOR CACTUS"/>
    <property type="match status" value="1"/>
</dbReference>
<dbReference type="PROSITE" id="PS51318">
    <property type="entry name" value="TAT"/>
    <property type="match status" value="1"/>
</dbReference>
<dbReference type="PROSITE" id="PS50297">
    <property type="entry name" value="ANK_REP_REGION"/>
    <property type="match status" value="3"/>
</dbReference>
<dbReference type="SMART" id="SM00248">
    <property type="entry name" value="ANK"/>
    <property type="match status" value="5"/>
</dbReference>
<feature type="signal peptide" evidence="4">
    <location>
        <begin position="1"/>
        <end position="33"/>
    </location>
</feature>
<evidence type="ECO:0000313" key="6">
    <source>
        <dbReference type="Proteomes" id="UP001056201"/>
    </source>
</evidence>
<keyword evidence="4" id="KW-0732">Signal</keyword>
<dbReference type="Proteomes" id="UP001056201">
    <property type="component" value="Chromosome 1"/>
</dbReference>